<dbReference type="InterPro" id="IPR038377">
    <property type="entry name" value="Na/Glc_symporter_sf"/>
</dbReference>
<feature type="transmembrane region" description="Helical" evidence="14">
    <location>
        <begin position="354"/>
        <end position="376"/>
    </location>
</feature>
<evidence type="ECO:0000256" key="4">
    <source>
        <dbReference type="ARBA" id="ARBA00022475"/>
    </source>
</evidence>
<evidence type="ECO:0000313" key="15">
    <source>
        <dbReference type="EMBL" id="BFD46385.1"/>
    </source>
</evidence>
<keyword evidence="7 14" id="KW-1133">Transmembrane helix</keyword>
<feature type="transmembrane region" description="Helical" evidence="14">
    <location>
        <begin position="264"/>
        <end position="289"/>
    </location>
</feature>
<feature type="transmembrane region" description="Helical" evidence="14">
    <location>
        <begin position="76"/>
        <end position="93"/>
    </location>
</feature>
<comment type="subcellular location">
    <subcellularLocation>
        <location evidence="1">Cell membrane</location>
        <topology evidence="1">Multi-pass membrane protein</topology>
    </subcellularLocation>
</comment>
<evidence type="ECO:0000256" key="5">
    <source>
        <dbReference type="ARBA" id="ARBA00022692"/>
    </source>
</evidence>
<feature type="transmembrane region" description="Helical" evidence="14">
    <location>
        <begin position="119"/>
        <end position="144"/>
    </location>
</feature>
<gene>
    <name evidence="15" type="ORF">DMENIID0002_10310</name>
</gene>
<feature type="transmembrane region" description="Helical" evidence="14">
    <location>
        <begin position="44"/>
        <end position="64"/>
    </location>
</feature>
<comment type="catalytic activity">
    <reaction evidence="12">
        <text>L-proline(in) + Na(+)(in) = L-proline(out) + Na(+)(out)</text>
        <dbReference type="Rhea" id="RHEA:28967"/>
        <dbReference type="ChEBI" id="CHEBI:29101"/>
        <dbReference type="ChEBI" id="CHEBI:60039"/>
    </reaction>
</comment>
<evidence type="ECO:0000256" key="2">
    <source>
        <dbReference type="ARBA" id="ARBA00006434"/>
    </source>
</evidence>
<feature type="transmembrane region" description="Helical" evidence="14">
    <location>
        <begin position="6"/>
        <end position="23"/>
    </location>
</feature>
<feature type="transmembrane region" description="Helical" evidence="14">
    <location>
        <begin position="436"/>
        <end position="456"/>
    </location>
</feature>
<evidence type="ECO:0000256" key="1">
    <source>
        <dbReference type="ARBA" id="ARBA00004651"/>
    </source>
</evidence>
<dbReference type="GO" id="GO:0015293">
    <property type="term" value="F:symporter activity"/>
    <property type="evidence" value="ECO:0007669"/>
    <property type="project" value="UniProtKB-KW"/>
</dbReference>
<reference evidence="15" key="1">
    <citation type="submission" date="2024-01" db="EMBL/GenBank/DDBJ databases">
        <title>Sequencing the genomes of a sandfly, Sergentomyia squamirostris, and its two endosymbionts.</title>
        <authorList>
            <person name="Itokawa K."/>
            <person name="Sanjoba C."/>
        </authorList>
    </citation>
    <scope>NUCLEOTIDE SEQUENCE</scope>
    <source>
        <strain evidence="15">RiSSQ</strain>
    </source>
</reference>
<dbReference type="PANTHER" id="PTHR48086">
    <property type="entry name" value="SODIUM/PROLINE SYMPORTER-RELATED"/>
    <property type="match status" value="1"/>
</dbReference>
<evidence type="ECO:0000256" key="13">
    <source>
        <dbReference type="RuleBase" id="RU362091"/>
    </source>
</evidence>
<feature type="transmembrane region" description="Helical" evidence="14">
    <location>
        <begin position="181"/>
        <end position="203"/>
    </location>
</feature>
<feature type="transmembrane region" description="Helical" evidence="14">
    <location>
        <begin position="150"/>
        <end position="169"/>
    </location>
</feature>
<keyword evidence="4" id="KW-1003">Cell membrane</keyword>
<dbReference type="GO" id="GO:0006814">
    <property type="term" value="P:sodium ion transport"/>
    <property type="evidence" value="ECO:0007669"/>
    <property type="project" value="UniProtKB-KW"/>
</dbReference>
<proteinExistence type="inferred from homology"/>
<dbReference type="AlphaFoldDB" id="A0AAT9G971"/>
<evidence type="ECO:0000256" key="3">
    <source>
        <dbReference type="ARBA" id="ARBA00022448"/>
    </source>
</evidence>
<evidence type="ECO:0000256" key="8">
    <source>
        <dbReference type="ARBA" id="ARBA00023053"/>
    </source>
</evidence>
<comment type="similarity">
    <text evidence="2 13">Belongs to the sodium:solute symporter (SSF) (TC 2.A.21) family.</text>
</comment>
<dbReference type="GO" id="GO:0005886">
    <property type="term" value="C:plasma membrane"/>
    <property type="evidence" value="ECO:0007669"/>
    <property type="project" value="UniProtKB-SubCell"/>
</dbReference>
<feature type="transmembrane region" description="Helical" evidence="14">
    <location>
        <begin position="382"/>
        <end position="405"/>
    </location>
</feature>
<dbReference type="EMBL" id="AP029170">
    <property type="protein sequence ID" value="BFD46385.1"/>
    <property type="molecule type" value="Genomic_DNA"/>
</dbReference>
<dbReference type="Pfam" id="PF00474">
    <property type="entry name" value="SSF"/>
    <property type="match status" value="1"/>
</dbReference>
<evidence type="ECO:0000256" key="14">
    <source>
        <dbReference type="SAM" id="Phobius"/>
    </source>
</evidence>
<feature type="transmembrane region" description="Helical" evidence="14">
    <location>
        <begin position="412"/>
        <end position="430"/>
    </location>
</feature>
<keyword evidence="3" id="KW-0813">Transport</keyword>
<accession>A0AAT9G971</accession>
<feature type="transmembrane region" description="Helical" evidence="14">
    <location>
        <begin position="309"/>
        <end position="326"/>
    </location>
</feature>
<dbReference type="PANTHER" id="PTHR48086:SF3">
    <property type="entry name" value="SODIUM_PROLINE SYMPORTER"/>
    <property type="match status" value="1"/>
</dbReference>
<evidence type="ECO:0000256" key="9">
    <source>
        <dbReference type="ARBA" id="ARBA00023065"/>
    </source>
</evidence>
<dbReference type="Gene3D" id="1.20.1730.10">
    <property type="entry name" value="Sodium/glucose cotransporter"/>
    <property type="match status" value="1"/>
</dbReference>
<keyword evidence="11" id="KW-0739">Sodium transport</keyword>
<evidence type="ECO:0000256" key="12">
    <source>
        <dbReference type="ARBA" id="ARBA00033708"/>
    </source>
</evidence>
<keyword evidence="8" id="KW-0915">Sodium</keyword>
<keyword evidence="9" id="KW-0406">Ion transport</keyword>
<keyword evidence="5 14" id="KW-0812">Transmembrane</keyword>
<dbReference type="InterPro" id="IPR001734">
    <property type="entry name" value="Na/solute_symporter"/>
</dbReference>
<dbReference type="CDD" id="cd10322">
    <property type="entry name" value="SLC5sbd"/>
    <property type="match status" value="1"/>
</dbReference>
<dbReference type="InterPro" id="IPR050277">
    <property type="entry name" value="Sodium:Solute_Symporter"/>
</dbReference>
<protein>
    <submittedName>
        <fullName evidence="15">Sodium:solute symporter family protein</fullName>
    </submittedName>
</protein>
<evidence type="ECO:0000256" key="11">
    <source>
        <dbReference type="ARBA" id="ARBA00023201"/>
    </source>
</evidence>
<evidence type="ECO:0000256" key="7">
    <source>
        <dbReference type="ARBA" id="ARBA00022989"/>
    </source>
</evidence>
<dbReference type="PROSITE" id="PS50283">
    <property type="entry name" value="NA_SOLUT_SYMP_3"/>
    <property type="match status" value="1"/>
</dbReference>
<keyword evidence="6" id="KW-0769">Symport</keyword>
<organism evidence="15">
    <name type="scientific">Candidatus Tisiphia endosymbiont of Sergentomyia squamirostris</name>
    <dbReference type="NCBI Taxonomy" id="3113639"/>
    <lineage>
        <taxon>Bacteria</taxon>
        <taxon>Pseudomonadati</taxon>
        <taxon>Pseudomonadota</taxon>
        <taxon>Alphaproteobacteria</taxon>
        <taxon>Rickettsiales</taxon>
        <taxon>Rickettsiaceae</taxon>
        <taxon>Rickettsieae</taxon>
        <taxon>Candidatus Tisiphia</taxon>
    </lineage>
</organism>
<evidence type="ECO:0000256" key="6">
    <source>
        <dbReference type="ARBA" id="ARBA00022847"/>
    </source>
</evidence>
<name>A0AAT9G971_9RICK</name>
<evidence type="ECO:0000256" key="10">
    <source>
        <dbReference type="ARBA" id="ARBA00023136"/>
    </source>
</evidence>
<sequence length="466" mass="51257">MTLDNIIVLVYLLSILIVGTYYRSRLISFTDYATVQGKTSNSKLLLVATIFASSVGGGATFGIAEKAFSGDLSYSYGLILTLPIDILIAIYLVPQITKHYGAESVGDIMVKYYSISGRFIAGTASVMVSIGFVAAQISVSGYIFQYILKINYLEGVILSYGIVIIYTTIGGLQSIMFTNLLQFFAMIMAIPVIAICGLNKVGISEFIQQLPSEKVYFIYNNNFASEIFINTITVMLGFCVMNLYPNFIQRALINNNAKKTSTAIYIKSVIYAIFLIFITLNGLIAYNLYPNYSSNLALPYLIDQIVPSGLQGFVIVGLLAAVMSTADSDLNVTSIALVKDLLNPIFKIQNQKKLLLIARITNVVIGSFAIIVALKFNNVIDLVMFITGFWGPLVLVPLVFALFNITITQRMMVLCGLSGITSFLIWAYFFTHNFRLKGVFVGTICSLLVFCIGLITKKLGNLKIEL</sequence>
<feature type="transmembrane region" description="Helical" evidence="14">
    <location>
        <begin position="223"/>
        <end position="244"/>
    </location>
</feature>
<keyword evidence="10 14" id="KW-0472">Membrane</keyword>